<evidence type="ECO:0000313" key="3">
    <source>
        <dbReference type="EMBL" id="MBE6420554.1"/>
    </source>
</evidence>
<keyword evidence="2" id="KW-0812">Transmembrane</keyword>
<feature type="compositionally biased region" description="Gly residues" evidence="1">
    <location>
        <begin position="125"/>
        <end position="143"/>
    </location>
</feature>
<protein>
    <submittedName>
        <fullName evidence="3">Uncharacterized protein</fullName>
    </submittedName>
</protein>
<keyword evidence="2" id="KW-1133">Transmembrane helix</keyword>
<comment type="caution">
    <text evidence="3">The sequence shown here is derived from an EMBL/GenBank/DDBJ whole genome shotgun (WGS) entry which is preliminary data.</text>
</comment>
<evidence type="ECO:0000256" key="2">
    <source>
        <dbReference type="SAM" id="Phobius"/>
    </source>
</evidence>
<accession>A0A928DP60</accession>
<dbReference type="Proteomes" id="UP000725649">
    <property type="component" value="Unassembled WGS sequence"/>
</dbReference>
<feature type="compositionally biased region" description="Low complexity" evidence="1">
    <location>
        <begin position="406"/>
        <end position="427"/>
    </location>
</feature>
<feature type="region of interest" description="Disordered" evidence="1">
    <location>
        <begin position="95"/>
        <end position="194"/>
    </location>
</feature>
<dbReference type="EMBL" id="SUVG01000001">
    <property type="protein sequence ID" value="MBE6420554.1"/>
    <property type="molecule type" value="Genomic_DNA"/>
</dbReference>
<feature type="compositionally biased region" description="Basic and acidic residues" evidence="1">
    <location>
        <begin position="95"/>
        <end position="109"/>
    </location>
</feature>
<gene>
    <name evidence="3" type="ORF">E7027_00155</name>
</gene>
<name>A0A928DP60_9BACT</name>
<reference evidence="3" key="1">
    <citation type="submission" date="2019-04" db="EMBL/GenBank/DDBJ databases">
        <title>Evolution of Biomass-Degrading Anaerobic Consortia Revealed by Metagenomics.</title>
        <authorList>
            <person name="Peng X."/>
        </authorList>
    </citation>
    <scope>NUCLEOTIDE SEQUENCE</scope>
    <source>
        <strain evidence="3">SIG66</strain>
    </source>
</reference>
<sequence>MFKLKPGNVFQKLNKMDKKQAYTWGAIVLVCFIALITLASFMGKADEASFEDFNTRGYDLAQMPFLNDEAEEYLLASKYPDMKDNNSTLLYSAAEKEARQEEDAAKAETESSGQSEESYSSDGGYSRGGYSGGGYSGRGGGSGAPTEIGQLGSASMGRAGGGGVNATWGAPRGDFSTFKSQDKGTETPMAQLKNKDARRALAQFAQTSRAAAGLRDGKAANAKRALMGGHIEGSEAFTDNGIDLSKAQGLAIDPNGDFSSDFKGIADAVKDAANAAKDAKDEFKEEAMDPLLQQLLSGLINLGMNALGNLINTGIDAAKGAIAANSAMKQQANQFADELWGATDWSKLTPDQQSYLSNLGIGEADLAGGQSVGTVFTNKKMGTSSNPGSTSTPSVQTGDAGGNNGGATPATTSAEAPASEQPAQPSQRDLRRQQKAFRSGYRDHLKTNTNLPQSQEMFAAGDAARASYGGFRSSYNSTDPETDQWMEERKNEFYNSLDPKYKTNQYDQEAVRGCYVYNNNQRQACLNRAKL</sequence>
<evidence type="ECO:0000313" key="4">
    <source>
        <dbReference type="Proteomes" id="UP000725649"/>
    </source>
</evidence>
<keyword evidence="2" id="KW-0472">Membrane</keyword>
<feature type="transmembrane region" description="Helical" evidence="2">
    <location>
        <begin position="21"/>
        <end position="42"/>
    </location>
</feature>
<feature type="compositionally biased region" description="Low complexity" evidence="1">
    <location>
        <begin position="382"/>
        <end position="398"/>
    </location>
</feature>
<evidence type="ECO:0000256" key="1">
    <source>
        <dbReference type="SAM" id="MobiDB-lite"/>
    </source>
</evidence>
<feature type="region of interest" description="Disordered" evidence="1">
    <location>
        <begin position="377"/>
        <end position="434"/>
    </location>
</feature>
<organism evidence="3 4">
    <name type="scientific">Candidatus Avelusimicrobium gallicola</name>
    <dbReference type="NCBI Taxonomy" id="2562704"/>
    <lineage>
        <taxon>Bacteria</taxon>
        <taxon>Pseudomonadati</taxon>
        <taxon>Elusimicrobiota</taxon>
        <taxon>Elusimicrobia</taxon>
        <taxon>Elusimicrobiales</taxon>
        <taxon>Elusimicrobiaceae</taxon>
        <taxon>Candidatus Avelusimicrobium</taxon>
    </lineage>
</organism>
<dbReference type="AlphaFoldDB" id="A0A928DP60"/>
<feature type="compositionally biased region" description="Low complexity" evidence="1">
    <location>
        <begin position="111"/>
        <end position="124"/>
    </location>
</feature>
<proteinExistence type="predicted"/>